<evidence type="ECO:0000313" key="4">
    <source>
        <dbReference type="Proteomes" id="UP000571817"/>
    </source>
</evidence>
<feature type="transmembrane region" description="Helical" evidence="1">
    <location>
        <begin position="428"/>
        <end position="452"/>
    </location>
</feature>
<dbReference type="InterPro" id="IPR027417">
    <property type="entry name" value="P-loop_NTPase"/>
</dbReference>
<sequence>MTPILGRHKPAAPVPAEQLTRCSADLAAALDHGGSRLPAHDVAQARALLEKARARTALTGSRTVVALAGATGSGKSTLFNALIGEPISRIGARRPTTSSPAAAIWGEEPSSDLLQWLGVSTRHQVAAGSPRAADLDGMILLDLPDFDSNVAQHRAEADRVLELADVFVWVTDPQKYADAVMHDEYISRLAGHDAVTLAVLNQVDLLQRVEVGECVADLKRLLVADGLAGVRIIPTSAARGHGVDDLVSAIAQVVQQRNAAEQRLLGDLTVRATGLRPHVSDTEPPVQDAGPELDRALAQAAGIPVVLDAVERDYFMRSTQRGGWPFTRWITKLRPAPLSRLGLDKVVKGGLSRHESSTVLGRSSLPPPTPASRAAVDVASRELAQLASVGLPQPWADAVQDAAAPDEKLYDELDRAVMGVPLRGRDPGWWSVVAVLQWLFAIVAVLGLLWLVSLPVLAFGQIHLDPPTVGIIPIPLLMLVLGLLAGLVLASLSRWIARRGAAHRSRVVGARMRQEISAVAARQITDPVAVVLNDHRQTRVHLEAAAG</sequence>
<protein>
    <submittedName>
        <fullName evidence="3">GTP-binding protein EngB required for normal cell division</fullName>
    </submittedName>
</protein>
<dbReference type="GO" id="GO:0005525">
    <property type="term" value="F:GTP binding"/>
    <property type="evidence" value="ECO:0007669"/>
    <property type="project" value="InterPro"/>
</dbReference>
<dbReference type="GO" id="GO:0019843">
    <property type="term" value="F:rRNA binding"/>
    <property type="evidence" value="ECO:0007669"/>
    <property type="project" value="TreeGrafter"/>
</dbReference>
<proteinExistence type="predicted"/>
<organism evidence="3 4">
    <name type="scientific">Allobranchiibius huperziae</name>
    <dbReference type="NCBI Taxonomy" id="1874116"/>
    <lineage>
        <taxon>Bacteria</taxon>
        <taxon>Bacillati</taxon>
        <taxon>Actinomycetota</taxon>
        <taxon>Actinomycetes</taxon>
        <taxon>Micrococcales</taxon>
        <taxon>Dermacoccaceae</taxon>
        <taxon>Allobranchiibius</taxon>
    </lineage>
</organism>
<dbReference type="EMBL" id="JACCFW010000001">
    <property type="protein sequence ID" value="NYJ75294.1"/>
    <property type="molecule type" value="Genomic_DNA"/>
</dbReference>
<dbReference type="AlphaFoldDB" id="A0A853DJW9"/>
<dbReference type="InterPro" id="IPR005662">
    <property type="entry name" value="GTPase_Era-like"/>
</dbReference>
<dbReference type="Gene3D" id="3.40.50.300">
    <property type="entry name" value="P-loop containing nucleotide triphosphate hydrolases"/>
    <property type="match status" value="1"/>
</dbReference>
<keyword evidence="1" id="KW-0812">Transmembrane</keyword>
<dbReference type="InterPro" id="IPR006073">
    <property type="entry name" value="GTP-bd"/>
</dbReference>
<evidence type="ECO:0000256" key="1">
    <source>
        <dbReference type="SAM" id="Phobius"/>
    </source>
</evidence>
<dbReference type="GO" id="GO:0000028">
    <property type="term" value="P:ribosomal small subunit assembly"/>
    <property type="evidence" value="ECO:0007669"/>
    <property type="project" value="TreeGrafter"/>
</dbReference>
<dbReference type="RefSeq" id="WP_343048516.1">
    <property type="nucleotide sequence ID" value="NZ_JACCFW010000001.1"/>
</dbReference>
<evidence type="ECO:0000313" key="3">
    <source>
        <dbReference type="EMBL" id="NYJ75294.1"/>
    </source>
</evidence>
<gene>
    <name evidence="3" type="ORF">HNR15_002257</name>
</gene>
<feature type="transmembrane region" description="Helical" evidence="1">
    <location>
        <begin position="472"/>
        <end position="496"/>
    </location>
</feature>
<dbReference type="GO" id="GO:0051301">
    <property type="term" value="P:cell division"/>
    <property type="evidence" value="ECO:0007669"/>
    <property type="project" value="UniProtKB-KW"/>
</dbReference>
<dbReference type="SUPFAM" id="SSF52540">
    <property type="entry name" value="P-loop containing nucleoside triphosphate hydrolases"/>
    <property type="match status" value="1"/>
</dbReference>
<comment type="caution">
    <text evidence="3">The sequence shown here is derived from an EMBL/GenBank/DDBJ whole genome shotgun (WGS) entry which is preliminary data.</text>
</comment>
<dbReference type="GO" id="GO:0005829">
    <property type="term" value="C:cytosol"/>
    <property type="evidence" value="ECO:0007669"/>
    <property type="project" value="TreeGrafter"/>
</dbReference>
<accession>A0A853DJW9</accession>
<dbReference type="Proteomes" id="UP000571817">
    <property type="component" value="Unassembled WGS sequence"/>
</dbReference>
<dbReference type="Pfam" id="PF01926">
    <property type="entry name" value="MMR_HSR1"/>
    <property type="match status" value="1"/>
</dbReference>
<dbReference type="GO" id="GO:0043024">
    <property type="term" value="F:ribosomal small subunit binding"/>
    <property type="evidence" value="ECO:0007669"/>
    <property type="project" value="TreeGrafter"/>
</dbReference>
<reference evidence="3 4" key="1">
    <citation type="submission" date="2020-07" db="EMBL/GenBank/DDBJ databases">
        <title>Sequencing the genomes of 1000 actinobacteria strains.</title>
        <authorList>
            <person name="Klenk H.-P."/>
        </authorList>
    </citation>
    <scope>NUCLEOTIDE SEQUENCE [LARGE SCALE GENOMIC DNA]</scope>
    <source>
        <strain evidence="3 4">DSM 29531</strain>
    </source>
</reference>
<keyword evidence="3" id="KW-0132">Cell division</keyword>
<keyword evidence="3" id="KW-0131">Cell cycle</keyword>
<feature type="domain" description="G" evidence="2">
    <location>
        <begin position="65"/>
        <end position="179"/>
    </location>
</feature>
<keyword evidence="1" id="KW-1133">Transmembrane helix</keyword>
<dbReference type="PANTHER" id="PTHR42698:SF1">
    <property type="entry name" value="GTPASE ERA, MITOCHONDRIAL"/>
    <property type="match status" value="1"/>
</dbReference>
<keyword evidence="4" id="KW-1185">Reference proteome</keyword>
<keyword evidence="1" id="KW-0472">Membrane</keyword>
<evidence type="ECO:0000259" key="2">
    <source>
        <dbReference type="Pfam" id="PF01926"/>
    </source>
</evidence>
<dbReference type="PANTHER" id="PTHR42698">
    <property type="entry name" value="GTPASE ERA"/>
    <property type="match status" value="1"/>
</dbReference>
<name>A0A853DJW9_9MICO</name>